<sequence length="158" mass="17762">MDSRACERRKDSLVGLSHRTFFFFFFFLVNVATGVMVRDTQSMELHAPDASPGTTFFFFFSLWIRTASKHPRDPTSYLISGAFDVKKAASRLGKHFLPPEAACSAYSACPACSEPSRRLPNPDRKTGKRGSREGFSFSFFALFFSPAGARDTYIQPLY</sequence>
<evidence type="ECO:0000313" key="3">
    <source>
        <dbReference type="Proteomes" id="UP001244011"/>
    </source>
</evidence>
<name>A0AAJ0C918_9PEZI</name>
<dbReference type="Proteomes" id="UP001244011">
    <property type="component" value="Unassembled WGS sequence"/>
</dbReference>
<feature type="transmembrane region" description="Helical" evidence="1">
    <location>
        <begin position="50"/>
        <end position="68"/>
    </location>
</feature>
<accession>A0AAJ0C918</accession>
<keyword evidence="3" id="KW-1185">Reference proteome</keyword>
<organism evidence="2 3">
    <name type="scientific">Phialemonium atrogriseum</name>
    <dbReference type="NCBI Taxonomy" id="1093897"/>
    <lineage>
        <taxon>Eukaryota</taxon>
        <taxon>Fungi</taxon>
        <taxon>Dikarya</taxon>
        <taxon>Ascomycota</taxon>
        <taxon>Pezizomycotina</taxon>
        <taxon>Sordariomycetes</taxon>
        <taxon>Sordariomycetidae</taxon>
        <taxon>Cephalothecales</taxon>
        <taxon>Cephalothecaceae</taxon>
        <taxon>Phialemonium</taxon>
    </lineage>
</organism>
<gene>
    <name evidence="2" type="ORF">QBC33DRAFT_8341</name>
</gene>
<feature type="transmembrane region" description="Helical" evidence="1">
    <location>
        <begin position="21"/>
        <end position="38"/>
    </location>
</feature>
<dbReference type="GeneID" id="85316311"/>
<evidence type="ECO:0000256" key="1">
    <source>
        <dbReference type="SAM" id="Phobius"/>
    </source>
</evidence>
<protein>
    <recommendedName>
        <fullName evidence="4">Transmembrane protein</fullName>
    </recommendedName>
</protein>
<evidence type="ECO:0000313" key="2">
    <source>
        <dbReference type="EMBL" id="KAK1772400.1"/>
    </source>
</evidence>
<dbReference type="RefSeq" id="XP_060288613.1">
    <property type="nucleotide sequence ID" value="XM_060433124.1"/>
</dbReference>
<reference evidence="2" key="1">
    <citation type="submission" date="2023-06" db="EMBL/GenBank/DDBJ databases">
        <title>Genome-scale phylogeny and comparative genomics of the fungal order Sordariales.</title>
        <authorList>
            <consortium name="Lawrence Berkeley National Laboratory"/>
            <person name="Hensen N."/>
            <person name="Bonometti L."/>
            <person name="Westerberg I."/>
            <person name="Brannstrom I.O."/>
            <person name="Guillou S."/>
            <person name="Cros-Aarteil S."/>
            <person name="Calhoun S."/>
            <person name="Haridas S."/>
            <person name="Kuo A."/>
            <person name="Mondo S."/>
            <person name="Pangilinan J."/>
            <person name="Riley R."/>
            <person name="Labutti K."/>
            <person name="Andreopoulos B."/>
            <person name="Lipzen A."/>
            <person name="Chen C."/>
            <person name="Yanf M."/>
            <person name="Daum C."/>
            <person name="Ng V."/>
            <person name="Clum A."/>
            <person name="Steindorff A."/>
            <person name="Ohm R."/>
            <person name="Martin F."/>
            <person name="Silar P."/>
            <person name="Natvig D."/>
            <person name="Lalanne C."/>
            <person name="Gautier V."/>
            <person name="Ament-Velasquez S.L."/>
            <person name="Kruys A."/>
            <person name="Hutchinson M.I."/>
            <person name="Powell A.J."/>
            <person name="Barry K."/>
            <person name="Miller A.N."/>
            <person name="Grigoriev I.V."/>
            <person name="Debuchy R."/>
            <person name="Gladieux P."/>
            <person name="Thoren M.H."/>
            <person name="Johannesson H."/>
        </authorList>
    </citation>
    <scope>NUCLEOTIDE SEQUENCE</scope>
    <source>
        <strain evidence="2">8032-3</strain>
    </source>
</reference>
<comment type="caution">
    <text evidence="2">The sequence shown here is derived from an EMBL/GenBank/DDBJ whole genome shotgun (WGS) entry which is preliminary data.</text>
</comment>
<dbReference type="EMBL" id="MU838997">
    <property type="protein sequence ID" value="KAK1772400.1"/>
    <property type="molecule type" value="Genomic_DNA"/>
</dbReference>
<proteinExistence type="predicted"/>
<dbReference type="AlphaFoldDB" id="A0AAJ0C918"/>
<keyword evidence="1" id="KW-0472">Membrane</keyword>
<keyword evidence="1" id="KW-1133">Transmembrane helix</keyword>
<evidence type="ECO:0008006" key="4">
    <source>
        <dbReference type="Google" id="ProtNLM"/>
    </source>
</evidence>
<keyword evidence="1" id="KW-0812">Transmembrane</keyword>